<dbReference type="NCBIfam" id="TIGR00257">
    <property type="entry name" value="IMPACT_YIGZ"/>
    <property type="match status" value="1"/>
</dbReference>
<accession>G5KCS0</accession>
<protein>
    <submittedName>
        <fullName evidence="4">YigZ family protein</fullName>
    </submittedName>
</protein>
<name>G5KCS0_9STRE</name>
<proteinExistence type="inferred from homology"/>
<dbReference type="PANTHER" id="PTHR16301:SF20">
    <property type="entry name" value="IMPACT FAMILY MEMBER YIGZ"/>
    <property type="match status" value="1"/>
</dbReference>
<reference evidence="4 5" key="1">
    <citation type="journal article" date="2014" name="Int. J. Syst. Evol. Microbiol.">
        <title>Phylogenomics and the dynamic genome evolution of the genus Streptococcus.</title>
        <authorList>
            <consortium name="The Broad Institute Genome Sequencing Platform"/>
            <person name="Richards V.P."/>
            <person name="Palmer S.R."/>
            <person name="Pavinski Bitar P.D."/>
            <person name="Qin X."/>
            <person name="Weinstock G.M."/>
            <person name="Highlander S.K."/>
            <person name="Town C.D."/>
            <person name="Burne R.A."/>
            <person name="Stanhope M.J."/>
        </authorList>
    </citation>
    <scope>NUCLEOTIDE SEQUENCE [LARGE SCALE GENOMIC DNA]</scope>
    <source>
        <strain evidence="4 5">2285-97</strain>
    </source>
</reference>
<dbReference type="SUPFAM" id="SSF54211">
    <property type="entry name" value="Ribosomal protein S5 domain 2-like"/>
    <property type="match status" value="1"/>
</dbReference>
<dbReference type="Gene3D" id="3.30.230.30">
    <property type="entry name" value="Impact, N-terminal domain"/>
    <property type="match status" value="1"/>
</dbReference>
<sequence length="216" mass="24922">MNTFKTLKENSQSEIEIKKSRFITYIFRINNEEESKIILDKLRKEHYKANHLCSALVVGEKQEIKRSSDDGEPSGTAGLPILSVLEKQNLTNVFVVVVRYFDGTKLGTGGLIRAYSTATSHAIENNSIVEIKELLGIRIVMSYNQYQIYSQFLESEKLSEFDTDFTDHITTSIFCEEDRFENICHHLNDYFNGKIDYKKINSKIVEVPFREKITSD</sequence>
<dbReference type="InterPro" id="IPR036956">
    <property type="entry name" value="Impact_N_sf"/>
</dbReference>
<dbReference type="RefSeq" id="WP_006740367.1">
    <property type="nucleotide sequence ID" value="NZ_AEUZ02000001.1"/>
</dbReference>
<dbReference type="InterPro" id="IPR015269">
    <property type="entry name" value="UPF0029_Impact_C"/>
</dbReference>
<dbReference type="EMBL" id="AEUZ02000001">
    <property type="protein sequence ID" value="EHJ57669.1"/>
    <property type="molecule type" value="Genomic_DNA"/>
</dbReference>
<evidence type="ECO:0000259" key="3">
    <source>
        <dbReference type="Pfam" id="PF09186"/>
    </source>
</evidence>
<comment type="caution">
    <text evidence="4">The sequence shown here is derived from an EMBL/GenBank/DDBJ whole genome shotgun (WGS) entry which is preliminary data.</text>
</comment>
<dbReference type="STRING" id="764291.STRUR_0506"/>
<dbReference type="eggNOG" id="COG1739">
    <property type="taxonomic scope" value="Bacteria"/>
</dbReference>
<dbReference type="GO" id="GO:0005737">
    <property type="term" value="C:cytoplasm"/>
    <property type="evidence" value="ECO:0007669"/>
    <property type="project" value="TreeGrafter"/>
</dbReference>
<dbReference type="GO" id="GO:0006446">
    <property type="term" value="P:regulation of translational initiation"/>
    <property type="evidence" value="ECO:0007669"/>
    <property type="project" value="TreeGrafter"/>
</dbReference>
<feature type="domain" description="UPF0029" evidence="3">
    <location>
        <begin position="140"/>
        <end position="194"/>
    </location>
</feature>
<evidence type="ECO:0000313" key="5">
    <source>
        <dbReference type="Proteomes" id="UP000005388"/>
    </source>
</evidence>
<dbReference type="InterPro" id="IPR023582">
    <property type="entry name" value="Impact"/>
</dbReference>
<dbReference type="Proteomes" id="UP000005388">
    <property type="component" value="Unassembled WGS sequence"/>
</dbReference>
<evidence type="ECO:0000313" key="4">
    <source>
        <dbReference type="EMBL" id="EHJ57669.1"/>
    </source>
</evidence>
<gene>
    <name evidence="4" type="ORF">STRUR_0506</name>
</gene>
<organism evidence="4 5">
    <name type="scientific">Streptococcus urinalis 2285-97</name>
    <dbReference type="NCBI Taxonomy" id="764291"/>
    <lineage>
        <taxon>Bacteria</taxon>
        <taxon>Bacillati</taxon>
        <taxon>Bacillota</taxon>
        <taxon>Bacilli</taxon>
        <taxon>Lactobacillales</taxon>
        <taxon>Streptococcaceae</taxon>
        <taxon>Streptococcus</taxon>
    </lineage>
</organism>
<dbReference type="Pfam" id="PF01205">
    <property type="entry name" value="Impact_N"/>
    <property type="match status" value="1"/>
</dbReference>
<evidence type="ECO:0000259" key="2">
    <source>
        <dbReference type="Pfam" id="PF01205"/>
    </source>
</evidence>
<dbReference type="Pfam" id="PF09186">
    <property type="entry name" value="DUF1949"/>
    <property type="match status" value="1"/>
</dbReference>
<dbReference type="InterPro" id="IPR015796">
    <property type="entry name" value="Impact_YigZ-like"/>
</dbReference>
<dbReference type="InterPro" id="IPR020568">
    <property type="entry name" value="Ribosomal_Su5_D2-typ_SF"/>
</dbReference>
<dbReference type="PANTHER" id="PTHR16301">
    <property type="entry name" value="IMPACT-RELATED"/>
    <property type="match status" value="1"/>
</dbReference>
<comment type="similarity">
    <text evidence="1">Belongs to the IMPACT family.</text>
</comment>
<dbReference type="AlphaFoldDB" id="G5KCS0"/>
<dbReference type="InterPro" id="IPR001498">
    <property type="entry name" value="Impact_N"/>
</dbReference>
<evidence type="ECO:0000256" key="1">
    <source>
        <dbReference type="ARBA" id="ARBA00007665"/>
    </source>
</evidence>
<feature type="domain" description="Impact N-terminal" evidence="2">
    <location>
        <begin position="18"/>
        <end position="123"/>
    </location>
</feature>
<keyword evidence="5" id="KW-1185">Reference proteome</keyword>